<dbReference type="AlphaFoldDB" id="A0A6G7YBD6"/>
<dbReference type="EMBL" id="CP049865">
    <property type="protein sequence ID" value="QIK73961.1"/>
    <property type="molecule type" value="Genomic_DNA"/>
</dbReference>
<dbReference type="GO" id="GO:0017061">
    <property type="term" value="F:S-methyl-5-thioadenosine phosphorylase activity"/>
    <property type="evidence" value="ECO:0007669"/>
    <property type="project" value="UniProtKB-EC"/>
</dbReference>
<keyword evidence="8" id="KW-0186">Copper</keyword>
<evidence type="ECO:0000256" key="4">
    <source>
        <dbReference type="ARBA" id="ARBA00022679"/>
    </source>
</evidence>
<organism evidence="12 13">
    <name type="scientific">Propioniciclava coleopterorum</name>
    <dbReference type="NCBI Taxonomy" id="2714937"/>
    <lineage>
        <taxon>Bacteria</taxon>
        <taxon>Bacillati</taxon>
        <taxon>Actinomycetota</taxon>
        <taxon>Actinomycetes</taxon>
        <taxon>Propionibacteriales</taxon>
        <taxon>Propionibacteriaceae</taxon>
        <taxon>Propioniciclava</taxon>
    </lineage>
</organism>
<keyword evidence="5" id="KW-0479">Metal-binding</keyword>
<proteinExistence type="inferred from homology"/>
<evidence type="ECO:0000256" key="5">
    <source>
        <dbReference type="ARBA" id="ARBA00022723"/>
    </source>
</evidence>
<comment type="function">
    <text evidence="2">Purine nucleoside enzyme that catalyzes the phosphorolysis of adenosine and inosine nucleosides, yielding D-ribose 1-phosphate and the respective free bases, adenine and hypoxanthine. Also catalyzes the phosphorolysis of S-methyl-5'-thioadenosine into adenine and S-methyl-5-thio-alpha-D-ribose 1-phosphate. Also has adenosine deaminase activity.</text>
</comment>
<comment type="catalytic activity">
    <reaction evidence="10">
        <text>adenosine + phosphate = alpha-D-ribose 1-phosphate + adenine</text>
        <dbReference type="Rhea" id="RHEA:27642"/>
        <dbReference type="ChEBI" id="CHEBI:16335"/>
        <dbReference type="ChEBI" id="CHEBI:16708"/>
        <dbReference type="ChEBI" id="CHEBI:43474"/>
        <dbReference type="ChEBI" id="CHEBI:57720"/>
        <dbReference type="EC" id="2.4.2.1"/>
    </reaction>
    <physiologicalReaction direction="left-to-right" evidence="10">
        <dbReference type="Rhea" id="RHEA:27643"/>
    </physiologicalReaction>
</comment>
<accession>A0A6G7YBD6</accession>
<evidence type="ECO:0000256" key="10">
    <source>
        <dbReference type="ARBA" id="ARBA00048968"/>
    </source>
</evidence>
<keyword evidence="4" id="KW-0808">Transferase</keyword>
<evidence type="ECO:0000256" key="8">
    <source>
        <dbReference type="ARBA" id="ARBA00023008"/>
    </source>
</evidence>
<evidence type="ECO:0000256" key="11">
    <source>
        <dbReference type="ARBA" id="ARBA00049893"/>
    </source>
</evidence>
<dbReference type="Gene3D" id="3.60.140.10">
    <property type="entry name" value="CNF1/YfiH-like putative cysteine hydrolases"/>
    <property type="match status" value="1"/>
</dbReference>
<dbReference type="Proteomes" id="UP000501058">
    <property type="component" value="Chromosome"/>
</dbReference>
<evidence type="ECO:0000313" key="13">
    <source>
        <dbReference type="Proteomes" id="UP000501058"/>
    </source>
</evidence>
<evidence type="ECO:0000256" key="1">
    <source>
        <dbReference type="ARBA" id="ARBA00000553"/>
    </source>
</evidence>
<dbReference type="InterPro" id="IPR038371">
    <property type="entry name" value="Cu_polyphenol_OxRdtase_sf"/>
</dbReference>
<dbReference type="InterPro" id="IPR011324">
    <property type="entry name" value="Cytotoxic_necrot_fac-like_cat"/>
</dbReference>
<dbReference type="PANTHER" id="PTHR30616">
    <property type="entry name" value="UNCHARACTERIZED PROTEIN YFIH"/>
    <property type="match status" value="1"/>
</dbReference>
<dbReference type="GO" id="GO:0005507">
    <property type="term" value="F:copper ion binding"/>
    <property type="evidence" value="ECO:0007669"/>
    <property type="project" value="TreeGrafter"/>
</dbReference>
<keyword evidence="13" id="KW-1185">Reference proteome</keyword>
<comment type="catalytic activity">
    <reaction evidence="11">
        <text>S-methyl-5'-thioadenosine + phosphate = 5-(methylsulfanyl)-alpha-D-ribose 1-phosphate + adenine</text>
        <dbReference type="Rhea" id="RHEA:11852"/>
        <dbReference type="ChEBI" id="CHEBI:16708"/>
        <dbReference type="ChEBI" id="CHEBI:17509"/>
        <dbReference type="ChEBI" id="CHEBI:43474"/>
        <dbReference type="ChEBI" id="CHEBI:58533"/>
        <dbReference type="EC" id="2.4.2.28"/>
    </reaction>
    <physiologicalReaction direction="left-to-right" evidence="11">
        <dbReference type="Rhea" id="RHEA:11853"/>
    </physiologicalReaction>
</comment>
<evidence type="ECO:0000256" key="7">
    <source>
        <dbReference type="ARBA" id="ARBA00022833"/>
    </source>
</evidence>
<dbReference type="KEGG" id="prv:G7070_12715"/>
<dbReference type="SUPFAM" id="SSF64438">
    <property type="entry name" value="CNF1/YfiH-like putative cysteine hydrolases"/>
    <property type="match status" value="1"/>
</dbReference>
<sequence length="226" mass="23033">MGVGVAFTSADLDLGDLRDRAARDADLTRLGAALGVPVGIVAQVHGNAVVRAAHPPSPGDVAPLDLTCERADALWTSEPGLAVAVRVADCVPVCLAAEDASVVAAVHAGRPGLLNGVLGRAVADLRAVTDAPLRAWIGPHVCASCYEVPAAMAREASAALGIAPATTSWGTPTLDLTAAAVRQLEAAGVATEFVGGCTREEPRLHSYRRDGADAGRLVGAIWIAER</sequence>
<dbReference type="PANTHER" id="PTHR30616:SF2">
    <property type="entry name" value="PURINE NUCLEOSIDE PHOSPHORYLASE LACC1"/>
    <property type="match status" value="1"/>
</dbReference>
<dbReference type="GO" id="GO:0016787">
    <property type="term" value="F:hydrolase activity"/>
    <property type="evidence" value="ECO:0007669"/>
    <property type="project" value="UniProtKB-KW"/>
</dbReference>
<evidence type="ECO:0000256" key="9">
    <source>
        <dbReference type="ARBA" id="ARBA00047989"/>
    </source>
</evidence>
<comment type="catalytic activity">
    <reaction evidence="9">
        <text>adenosine + H2O + H(+) = inosine + NH4(+)</text>
        <dbReference type="Rhea" id="RHEA:24408"/>
        <dbReference type="ChEBI" id="CHEBI:15377"/>
        <dbReference type="ChEBI" id="CHEBI:15378"/>
        <dbReference type="ChEBI" id="CHEBI:16335"/>
        <dbReference type="ChEBI" id="CHEBI:17596"/>
        <dbReference type="ChEBI" id="CHEBI:28938"/>
        <dbReference type="EC" id="3.5.4.4"/>
    </reaction>
    <physiologicalReaction direction="left-to-right" evidence="9">
        <dbReference type="Rhea" id="RHEA:24409"/>
    </physiologicalReaction>
</comment>
<comment type="catalytic activity">
    <reaction evidence="1">
        <text>inosine + phosphate = alpha-D-ribose 1-phosphate + hypoxanthine</text>
        <dbReference type="Rhea" id="RHEA:27646"/>
        <dbReference type="ChEBI" id="CHEBI:17368"/>
        <dbReference type="ChEBI" id="CHEBI:17596"/>
        <dbReference type="ChEBI" id="CHEBI:43474"/>
        <dbReference type="ChEBI" id="CHEBI:57720"/>
        <dbReference type="EC" id="2.4.2.1"/>
    </reaction>
    <physiologicalReaction direction="left-to-right" evidence="1">
        <dbReference type="Rhea" id="RHEA:27647"/>
    </physiologicalReaction>
</comment>
<protein>
    <submittedName>
        <fullName evidence="12">Polyphenol oxidase family protein</fullName>
    </submittedName>
</protein>
<dbReference type="CDD" id="cd16833">
    <property type="entry name" value="YfiH"/>
    <property type="match status" value="1"/>
</dbReference>
<dbReference type="Pfam" id="PF02578">
    <property type="entry name" value="Cu-oxidase_4"/>
    <property type="match status" value="1"/>
</dbReference>
<keyword evidence="7" id="KW-0862">Zinc</keyword>
<name>A0A6G7YBD6_9ACTN</name>
<comment type="similarity">
    <text evidence="3">Belongs to the purine nucleoside phosphorylase YfiH/LACC1 family.</text>
</comment>
<evidence type="ECO:0000256" key="6">
    <source>
        <dbReference type="ARBA" id="ARBA00022801"/>
    </source>
</evidence>
<evidence type="ECO:0000256" key="3">
    <source>
        <dbReference type="ARBA" id="ARBA00007353"/>
    </source>
</evidence>
<dbReference type="InterPro" id="IPR003730">
    <property type="entry name" value="Cu_polyphenol_OxRdtase"/>
</dbReference>
<reference evidence="12 13" key="1">
    <citation type="submission" date="2020-03" db="EMBL/GenBank/DDBJ databases">
        <title>Propioniciclava sp. nov., isolated from Hydrophilus acuminatus.</title>
        <authorList>
            <person name="Hyun D.-W."/>
            <person name="Bae J.-W."/>
        </authorList>
    </citation>
    <scope>NUCLEOTIDE SEQUENCE [LARGE SCALE GENOMIC DNA]</scope>
    <source>
        <strain evidence="12 13">HDW11</strain>
    </source>
</reference>
<evidence type="ECO:0000313" key="12">
    <source>
        <dbReference type="EMBL" id="QIK73961.1"/>
    </source>
</evidence>
<evidence type="ECO:0000256" key="2">
    <source>
        <dbReference type="ARBA" id="ARBA00003215"/>
    </source>
</evidence>
<gene>
    <name evidence="12" type="ORF">G7070_12715</name>
</gene>
<keyword evidence="6" id="KW-0378">Hydrolase</keyword>